<feature type="compositionally biased region" description="Basic and acidic residues" evidence="1">
    <location>
        <begin position="31"/>
        <end position="40"/>
    </location>
</feature>
<dbReference type="EMBL" id="FNGV01000036">
    <property type="protein sequence ID" value="SDN14797.1"/>
    <property type="molecule type" value="Genomic_DNA"/>
</dbReference>
<feature type="region of interest" description="Disordered" evidence="1">
    <location>
        <begin position="23"/>
        <end position="46"/>
    </location>
</feature>
<reference evidence="2 3" key="1">
    <citation type="submission" date="2016-10" db="EMBL/GenBank/DDBJ databases">
        <authorList>
            <person name="de Groot N.N."/>
        </authorList>
    </citation>
    <scope>NUCLEOTIDE SEQUENCE [LARGE SCALE GENOMIC DNA]</scope>
    <source>
        <strain evidence="2 3">DSM 19886</strain>
    </source>
</reference>
<evidence type="ECO:0000313" key="2">
    <source>
        <dbReference type="EMBL" id="SDN14797.1"/>
    </source>
</evidence>
<dbReference type="AlphaFoldDB" id="A0A1G9Z0T0"/>
<gene>
    <name evidence="2" type="ORF">SAMN04488514_1361</name>
</gene>
<evidence type="ECO:0000256" key="1">
    <source>
        <dbReference type="SAM" id="MobiDB-lite"/>
    </source>
</evidence>
<dbReference type="Proteomes" id="UP000199440">
    <property type="component" value="Unassembled WGS sequence"/>
</dbReference>
<accession>A0A1G9Z0T0</accession>
<sequence length="443" mass="50300">MKFTKSAGLIFFAFLLLNCSNDEGPSPEPTSEEKFNPKPEESDEPEEQVYFSYYSDPYEYDAYSYSQWNDNWVILHNQDGELLDYREFAIGDSLEFKESVDKLSNVQTLSVTILKHSLSEGGGDLHIMETSSGIKKGTIWGWTVNEPTVPIPQPTKSVGVSITVNNVPNVHWFDISSLVNNHVASNPFYQETDALKISSVPLYEGISYILSLRDGNEEIKYQLLELPNPFSNIVLDYGEFLEYDRVLEVEIPEYKAYVARVSAGNKSINYSNKTTISSESSGRLARGKAKLGYINDFDTFVTSLVLHYDDQTIYSRYKTGAIPTSIDVPENPQFQVGGNTIYDYSFTTNQNYYRNTSTWTYENEEKDIITRYSFGGKTDNGALVGELPDQLLENFPNLNLGNLNREATLLFIGENVDYISDDRQTIMGVTSWQNNETIRFKTK</sequence>
<name>A0A1G9Z0T0_9FLAO</name>
<proteinExistence type="predicted"/>
<dbReference type="OrthoDB" id="1156820at2"/>
<evidence type="ECO:0000313" key="3">
    <source>
        <dbReference type="Proteomes" id="UP000199440"/>
    </source>
</evidence>
<dbReference type="RefSeq" id="WP_089895972.1">
    <property type="nucleotide sequence ID" value="NZ_FNGV01000036.1"/>
</dbReference>
<keyword evidence="3" id="KW-1185">Reference proteome</keyword>
<protein>
    <submittedName>
        <fullName evidence="2">Uncharacterized protein</fullName>
    </submittedName>
</protein>
<organism evidence="2 3">
    <name type="scientific">Kriegella aquimaris</name>
    <dbReference type="NCBI Taxonomy" id="192904"/>
    <lineage>
        <taxon>Bacteria</taxon>
        <taxon>Pseudomonadati</taxon>
        <taxon>Bacteroidota</taxon>
        <taxon>Flavobacteriia</taxon>
        <taxon>Flavobacteriales</taxon>
        <taxon>Flavobacteriaceae</taxon>
        <taxon>Kriegella</taxon>
    </lineage>
</organism>